<reference evidence="4" key="1">
    <citation type="submission" date="2025-08" db="UniProtKB">
        <authorList>
            <consortium name="RefSeq"/>
        </authorList>
    </citation>
    <scope>IDENTIFICATION</scope>
    <source>
        <tissue evidence="4">Whole body</tissue>
    </source>
</reference>
<dbReference type="InterPro" id="IPR039921">
    <property type="entry name" value="Inscuteable"/>
</dbReference>
<feature type="region of interest" description="Disordered" evidence="1">
    <location>
        <begin position="271"/>
        <end position="291"/>
    </location>
</feature>
<sequence length="820" mass="91401">MDLFTVYTCPIICLVTVARANTSTYRHQIYSISTVDLALLDRMNKTNMTDFQRTRSKVWFSNDDDEDIHHSWRRQPSSSPESRRVLSGSPSNGSHKSQDSGFSDSESSPLGLSKALPKEEKQLQDETNVFTDKLPGGILSETSVSRIPSPCESQQSDICNCFLPACELSRKFRSLEYVADADTSSPFRKTKRYEEELRTPNRTCFIVDELPKSNVVLSTPSSTKSFDGHFDQSENVTVVENVKQDGGSNDNLIIDPPTPFVDRLNNADSISLCESDRPDTPEHTSTPKSTKDRCCTPKLHYRKELQLRKPKCLQINTDRTERENEVPVGQWLNELRFRCEPECMTTLQSKSIATSEDACRFSTIVCTDSEIIRDLYQRTKAISDEFKKVYNDLNKCRIDNFGPSVQTLTGLLLDFVCDHESELPEQGQDLCMDLVDVTEKLRVHANRRLGNRKIILNDVSALGQIFSELIDALLMKRIQSLVNILEEPSTDIELVKTMSSINSLGLESVHLGSLVTKCNGVRSLLTVCLDAVSSTVRSAALRTLAMVCCSSDSIRQFEKAGGVEIISDILGSKTRSEKELTDAVSVLAQITAPWIEDNHVVNGLNEYLDTIISSLTYLVETTHSSETLLLSAAALANITFMEPNAIWTILNMGTAGSLIEAVRKNGTKSSVFLQEQTATLLANMAAVPETRPHMAANHAVIALLCFLQVRHSPLQRIPEILAAERLQHKTAIALSRLCSDVEVSKQIVELEGVNRLIRLCKDERERNHSDGVLVACLASLRKIAANCGRDIMNECDAAELIEPRLLDSFLLYSSKQESYV</sequence>
<proteinExistence type="predicted"/>
<dbReference type="CDD" id="cd21966">
    <property type="entry name" value="INSC_LBD"/>
    <property type="match status" value="1"/>
</dbReference>
<dbReference type="RefSeq" id="XP_025411975.1">
    <property type="nucleotide sequence ID" value="XM_025556190.1"/>
</dbReference>
<accession>A0A8B8FNP4</accession>
<feature type="region of interest" description="Disordered" evidence="1">
    <location>
        <begin position="69"/>
        <end position="112"/>
    </location>
</feature>
<protein>
    <submittedName>
        <fullName evidence="4">Protein inscuteable homolog isoform X1</fullName>
    </submittedName>
</protein>
<dbReference type="AlphaFoldDB" id="A0A8B8FNP4"/>
<dbReference type="GO" id="GO:0000132">
    <property type="term" value="P:establishment of mitotic spindle orientation"/>
    <property type="evidence" value="ECO:0007669"/>
    <property type="project" value="TreeGrafter"/>
</dbReference>
<name>A0A8B8FNP4_9HEMI</name>
<dbReference type="GO" id="GO:0009786">
    <property type="term" value="P:regulation of asymmetric cell division"/>
    <property type="evidence" value="ECO:0007669"/>
    <property type="project" value="TreeGrafter"/>
</dbReference>
<dbReference type="GeneID" id="112684593"/>
<dbReference type="CTD" id="387755"/>
<evidence type="ECO:0000313" key="3">
    <source>
        <dbReference type="Proteomes" id="UP000694846"/>
    </source>
</evidence>
<feature type="domain" description="Protein inscuteable homologue C-terminal" evidence="2">
    <location>
        <begin position="430"/>
        <end position="820"/>
    </location>
</feature>
<evidence type="ECO:0000256" key="1">
    <source>
        <dbReference type="SAM" id="MobiDB-lite"/>
    </source>
</evidence>
<keyword evidence="3" id="KW-1185">Reference proteome</keyword>
<dbReference type="Proteomes" id="UP000694846">
    <property type="component" value="Unplaced"/>
</dbReference>
<dbReference type="GO" id="GO:0045176">
    <property type="term" value="P:apical protein localization"/>
    <property type="evidence" value="ECO:0007669"/>
    <property type="project" value="TreeGrafter"/>
</dbReference>
<dbReference type="InterPro" id="IPR045789">
    <property type="entry name" value="Insc_C"/>
</dbReference>
<dbReference type="GO" id="GO:0008093">
    <property type="term" value="F:cytoskeletal anchor activity"/>
    <property type="evidence" value="ECO:0007669"/>
    <property type="project" value="TreeGrafter"/>
</dbReference>
<dbReference type="Gene3D" id="1.25.10.10">
    <property type="entry name" value="Leucine-rich Repeat Variant"/>
    <property type="match status" value="2"/>
</dbReference>
<dbReference type="Pfam" id="PF19427">
    <property type="entry name" value="Insc_C"/>
    <property type="match status" value="1"/>
</dbReference>
<evidence type="ECO:0000259" key="2">
    <source>
        <dbReference type="Pfam" id="PF19427"/>
    </source>
</evidence>
<dbReference type="PANTHER" id="PTHR21386:SF0">
    <property type="entry name" value="PROTEIN INSCUTEABLE HOMOLOG"/>
    <property type="match status" value="1"/>
</dbReference>
<organism evidence="3 4">
    <name type="scientific">Sipha flava</name>
    <name type="common">yellow sugarcane aphid</name>
    <dbReference type="NCBI Taxonomy" id="143950"/>
    <lineage>
        <taxon>Eukaryota</taxon>
        <taxon>Metazoa</taxon>
        <taxon>Ecdysozoa</taxon>
        <taxon>Arthropoda</taxon>
        <taxon>Hexapoda</taxon>
        <taxon>Insecta</taxon>
        <taxon>Pterygota</taxon>
        <taxon>Neoptera</taxon>
        <taxon>Paraneoptera</taxon>
        <taxon>Hemiptera</taxon>
        <taxon>Sternorrhyncha</taxon>
        <taxon>Aphidomorpha</taxon>
        <taxon>Aphidoidea</taxon>
        <taxon>Aphididae</taxon>
        <taxon>Sipha</taxon>
    </lineage>
</organism>
<dbReference type="PANTHER" id="PTHR21386">
    <property type="entry name" value="INSCUTEABLE"/>
    <property type="match status" value="1"/>
</dbReference>
<dbReference type="InterPro" id="IPR011989">
    <property type="entry name" value="ARM-like"/>
</dbReference>
<dbReference type="OrthoDB" id="5796379at2759"/>
<dbReference type="GO" id="GO:0045179">
    <property type="term" value="C:apical cortex"/>
    <property type="evidence" value="ECO:0007669"/>
    <property type="project" value="TreeGrafter"/>
</dbReference>
<dbReference type="InterPro" id="IPR038205">
    <property type="entry name" value="INSC_LBD_sf"/>
</dbReference>
<dbReference type="InterPro" id="IPR016024">
    <property type="entry name" value="ARM-type_fold"/>
</dbReference>
<evidence type="ECO:0000313" key="4">
    <source>
        <dbReference type="RefSeq" id="XP_025411975.1"/>
    </source>
</evidence>
<dbReference type="Gene3D" id="6.20.200.10">
    <property type="entry name" value="Inscuteable LGN-binding domain"/>
    <property type="match status" value="1"/>
</dbReference>
<feature type="compositionally biased region" description="Low complexity" evidence="1">
    <location>
        <begin position="99"/>
        <end position="108"/>
    </location>
</feature>
<dbReference type="GO" id="GO:0008356">
    <property type="term" value="P:asymmetric cell division"/>
    <property type="evidence" value="ECO:0007669"/>
    <property type="project" value="InterPro"/>
</dbReference>
<dbReference type="SUPFAM" id="SSF48371">
    <property type="entry name" value="ARM repeat"/>
    <property type="match status" value="1"/>
</dbReference>
<gene>
    <name evidence="4" type="primary">LOC112684593</name>
</gene>